<organism evidence="1 2">
    <name type="scientific">Pelagibius litoralis</name>
    <dbReference type="NCBI Taxonomy" id="374515"/>
    <lineage>
        <taxon>Bacteria</taxon>
        <taxon>Pseudomonadati</taxon>
        <taxon>Pseudomonadota</taxon>
        <taxon>Alphaproteobacteria</taxon>
        <taxon>Rhodospirillales</taxon>
        <taxon>Rhodovibrionaceae</taxon>
        <taxon>Pelagibius</taxon>
    </lineage>
</organism>
<name>A0A967F1C6_9PROT</name>
<dbReference type="Proteomes" id="UP000761264">
    <property type="component" value="Unassembled WGS sequence"/>
</dbReference>
<dbReference type="RefSeq" id="WP_167228904.1">
    <property type="nucleotide sequence ID" value="NZ_JAAQPH010000021.1"/>
</dbReference>
<protein>
    <recommendedName>
        <fullName evidence="3">Transposase</fullName>
    </recommendedName>
</protein>
<evidence type="ECO:0000313" key="2">
    <source>
        <dbReference type="Proteomes" id="UP000761264"/>
    </source>
</evidence>
<gene>
    <name evidence="1" type="ORF">HBA54_22430</name>
</gene>
<evidence type="ECO:0008006" key="3">
    <source>
        <dbReference type="Google" id="ProtNLM"/>
    </source>
</evidence>
<sequence length="55" mass="6621">MKGRKRRFWTDDEKRMVWAQTRVSGVSVNQVARRYDVNHVFTRLRDPRFAPWGVG</sequence>
<proteinExistence type="predicted"/>
<comment type="caution">
    <text evidence="1">The sequence shown here is derived from an EMBL/GenBank/DDBJ whole genome shotgun (WGS) entry which is preliminary data.</text>
</comment>
<dbReference type="EMBL" id="JAAQPH010000021">
    <property type="protein sequence ID" value="NIA71358.1"/>
    <property type="molecule type" value="Genomic_DNA"/>
</dbReference>
<reference evidence="1" key="1">
    <citation type="submission" date="2020-03" db="EMBL/GenBank/DDBJ databases">
        <title>Genome of Pelagibius litoralis DSM 21314T.</title>
        <authorList>
            <person name="Wang G."/>
        </authorList>
    </citation>
    <scope>NUCLEOTIDE SEQUENCE</scope>
    <source>
        <strain evidence="1">DSM 21314</strain>
    </source>
</reference>
<dbReference type="AlphaFoldDB" id="A0A967F1C6"/>
<accession>A0A967F1C6</accession>
<keyword evidence="2" id="KW-1185">Reference proteome</keyword>
<evidence type="ECO:0000313" key="1">
    <source>
        <dbReference type="EMBL" id="NIA71358.1"/>
    </source>
</evidence>